<protein>
    <submittedName>
        <fullName evidence="2">Glycosyl transferase</fullName>
    </submittedName>
</protein>
<dbReference type="CDD" id="cd06433">
    <property type="entry name" value="GT_2_WfgS_like"/>
    <property type="match status" value="1"/>
</dbReference>
<dbReference type="Proteomes" id="UP000317935">
    <property type="component" value="Chromosome"/>
</dbReference>
<dbReference type="InterPro" id="IPR050834">
    <property type="entry name" value="Glycosyltransf_2"/>
</dbReference>
<dbReference type="Gene3D" id="3.90.550.10">
    <property type="entry name" value="Spore Coat Polysaccharide Biosynthesis Protein SpsA, Chain A"/>
    <property type="match status" value="1"/>
</dbReference>
<gene>
    <name evidence="2" type="ORF">SNTW_14590</name>
</gene>
<organism evidence="2 3">
    <name type="scientific">Helicobacter suis</name>
    <dbReference type="NCBI Taxonomy" id="104628"/>
    <lineage>
        <taxon>Bacteria</taxon>
        <taxon>Pseudomonadati</taxon>
        <taxon>Campylobacterota</taxon>
        <taxon>Epsilonproteobacteria</taxon>
        <taxon>Campylobacterales</taxon>
        <taxon>Helicobacteraceae</taxon>
        <taxon>Helicobacter</taxon>
    </lineage>
</organism>
<dbReference type="AlphaFoldDB" id="A0A6J4D085"/>
<feature type="domain" description="Glycosyltransferase 2-like" evidence="1">
    <location>
        <begin position="4"/>
        <end position="131"/>
    </location>
</feature>
<dbReference type="PANTHER" id="PTHR43685:SF2">
    <property type="entry name" value="GLYCOSYLTRANSFERASE 2-LIKE DOMAIN-CONTAINING PROTEIN"/>
    <property type="match status" value="1"/>
</dbReference>
<dbReference type="OrthoDB" id="433681at2"/>
<dbReference type="InterPro" id="IPR029044">
    <property type="entry name" value="Nucleotide-diphossugar_trans"/>
</dbReference>
<proteinExistence type="predicted"/>
<dbReference type="EMBL" id="AP019774">
    <property type="protein sequence ID" value="BCD70814.1"/>
    <property type="molecule type" value="Genomic_DNA"/>
</dbReference>
<dbReference type="GO" id="GO:0016740">
    <property type="term" value="F:transferase activity"/>
    <property type="evidence" value="ECO:0007669"/>
    <property type="project" value="UniProtKB-KW"/>
</dbReference>
<dbReference type="PANTHER" id="PTHR43685">
    <property type="entry name" value="GLYCOSYLTRANSFERASE"/>
    <property type="match status" value="1"/>
</dbReference>
<evidence type="ECO:0000259" key="1">
    <source>
        <dbReference type="Pfam" id="PF00535"/>
    </source>
</evidence>
<accession>A0A6J4D085</accession>
<sequence>MKISLITPVLNRVKTLKHTIQSVLEQSQTPYEHLIIDGGSVDGTLELLKAYPHLLVHSKPDLGLYDAMNKGIALAKGEIIGIINSDDVYAHSKVLEKIAQVFKDNPQAQMVYGDLVYVKGAKVVRYYQSGSFDSKLFFYGRVPAHPTLFVRKEVYARFGGYKIDYKIAADYEFLVRTLLKGGVSWAYLPDVLIKMGVGGVSTQGLKSLWLANKENLRACRENGIKANLLTMLLRYPYKIKGLLRAKLSVWN</sequence>
<dbReference type="SUPFAM" id="SSF53448">
    <property type="entry name" value="Nucleotide-diphospho-sugar transferases"/>
    <property type="match status" value="1"/>
</dbReference>
<name>A0A6J4D085_9HELI</name>
<dbReference type="InterPro" id="IPR001173">
    <property type="entry name" value="Glyco_trans_2-like"/>
</dbReference>
<dbReference type="Pfam" id="PF00535">
    <property type="entry name" value="Glycos_transf_2"/>
    <property type="match status" value="1"/>
</dbReference>
<keyword evidence="2" id="KW-0808">Transferase</keyword>
<dbReference type="RefSeq" id="WP_064429904.1">
    <property type="nucleotide sequence ID" value="NZ_AP019774.1"/>
</dbReference>
<reference evidence="2 3" key="1">
    <citation type="submission" date="2019-06" db="EMBL/GenBank/DDBJ databases">
        <title>Complete genome sequence of Helicobacter suis SNTW101c.</title>
        <authorList>
            <person name="Rimbara E."/>
            <person name="Suzuki M."/>
            <person name="Matsui H."/>
            <person name="Nakamura M."/>
            <person name="Mori S."/>
            <person name="Shibayama K."/>
        </authorList>
    </citation>
    <scope>NUCLEOTIDE SEQUENCE [LARGE SCALE GENOMIC DNA]</scope>
    <source>
        <strain evidence="2 3">SNTW101c</strain>
    </source>
</reference>
<evidence type="ECO:0000313" key="3">
    <source>
        <dbReference type="Proteomes" id="UP000317935"/>
    </source>
</evidence>
<evidence type="ECO:0000313" key="2">
    <source>
        <dbReference type="EMBL" id="BCD70814.1"/>
    </source>
</evidence>